<gene>
    <name evidence="7" type="primary">PFDN2</name>
    <name evidence="7" type="ORF">FJT64_023818</name>
</gene>
<dbReference type="Proteomes" id="UP000440578">
    <property type="component" value="Unassembled WGS sequence"/>
</dbReference>
<keyword evidence="8" id="KW-1185">Reference proteome</keyword>
<sequence length="152" mass="16433">MSAKISKNSAEEVIQGFNKLRIEQRQLAQKVAELEQELNEHRMVIETLTGVDPSRKCFRMIGGVLVERTVREVLPALTTNRDQLTQLIDQLKEQVLKKAQDIAAYQEKHQIQIRGPGGQGPPPAGDERPAAARAAGAAGATGGGVLVSQGQS</sequence>
<name>A0A6A4WQK1_AMPAM</name>
<dbReference type="EMBL" id="VIIS01000853">
    <property type="protein sequence ID" value="KAF0304358.1"/>
    <property type="molecule type" value="Genomic_DNA"/>
</dbReference>
<dbReference type="GO" id="GO:0051082">
    <property type="term" value="F:unfolded protein binding"/>
    <property type="evidence" value="ECO:0007669"/>
    <property type="project" value="InterPro"/>
</dbReference>
<dbReference type="InterPro" id="IPR027235">
    <property type="entry name" value="PFD2"/>
</dbReference>
<dbReference type="InterPro" id="IPR002777">
    <property type="entry name" value="PFD_beta-like"/>
</dbReference>
<evidence type="ECO:0000256" key="1">
    <source>
        <dbReference type="ARBA" id="ARBA00008045"/>
    </source>
</evidence>
<protein>
    <submittedName>
        <fullName evidence="7">Prefoldin subunit 2</fullName>
    </submittedName>
</protein>
<evidence type="ECO:0000256" key="6">
    <source>
        <dbReference type="SAM" id="MobiDB-lite"/>
    </source>
</evidence>
<dbReference type="SUPFAM" id="SSF46579">
    <property type="entry name" value="Prefoldin"/>
    <property type="match status" value="1"/>
</dbReference>
<dbReference type="Gene3D" id="1.10.287.370">
    <property type="match status" value="1"/>
</dbReference>
<feature type="region of interest" description="Disordered" evidence="6">
    <location>
        <begin position="110"/>
        <end position="152"/>
    </location>
</feature>
<comment type="function">
    <text evidence="4">Binds specifically to cytosolic chaperonin (c-CPN) and transfers target proteins to it. Binds to nascent polypeptide chain and promotes folding in an environment in which there are many competing pathways for nonnative proteins.</text>
</comment>
<comment type="caution">
    <text evidence="7">The sequence shown here is derived from an EMBL/GenBank/DDBJ whole genome shotgun (WGS) entry which is preliminary data.</text>
</comment>
<dbReference type="AlphaFoldDB" id="A0A6A4WQK1"/>
<dbReference type="Pfam" id="PF01920">
    <property type="entry name" value="Prefoldin_2"/>
    <property type="match status" value="1"/>
</dbReference>
<reference evidence="7 8" key="1">
    <citation type="submission" date="2019-07" db="EMBL/GenBank/DDBJ databases">
        <title>Draft genome assembly of a fouling barnacle, Amphibalanus amphitrite (Darwin, 1854): The first reference genome for Thecostraca.</title>
        <authorList>
            <person name="Kim W."/>
        </authorList>
    </citation>
    <scope>NUCLEOTIDE SEQUENCE [LARGE SCALE GENOMIC DNA]</scope>
    <source>
        <strain evidence="7">SNU_AA5</strain>
        <tissue evidence="7">Soma without cirri and trophi</tissue>
    </source>
</reference>
<evidence type="ECO:0000313" key="7">
    <source>
        <dbReference type="EMBL" id="KAF0304358.1"/>
    </source>
</evidence>
<evidence type="ECO:0000256" key="2">
    <source>
        <dbReference type="ARBA" id="ARBA00011695"/>
    </source>
</evidence>
<accession>A0A6A4WQK1</accession>
<dbReference type="InterPro" id="IPR009053">
    <property type="entry name" value="Prefoldin"/>
</dbReference>
<comment type="subunit">
    <text evidence="2">Heterohexamer of two PFD-alpha type and four PFD-beta type subunits.</text>
</comment>
<evidence type="ECO:0000256" key="5">
    <source>
        <dbReference type="SAM" id="Coils"/>
    </source>
</evidence>
<comment type="similarity">
    <text evidence="1">Belongs to the prefoldin subunit beta family.</text>
</comment>
<feature type="coiled-coil region" evidence="5">
    <location>
        <begin position="17"/>
        <end position="108"/>
    </location>
</feature>
<dbReference type="OrthoDB" id="29646at2759"/>
<evidence type="ECO:0000256" key="4">
    <source>
        <dbReference type="ARBA" id="ARBA00024667"/>
    </source>
</evidence>
<keyword evidence="5" id="KW-0175">Coiled coil</keyword>
<evidence type="ECO:0000256" key="3">
    <source>
        <dbReference type="ARBA" id="ARBA00023186"/>
    </source>
</evidence>
<dbReference type="CDD" id="cd23163">
    <property type="entry name" value="Prefoldin_2"/>
    <property type="match status" value="1"/>
</dbReference>
<dbReference type="PANTHER" id="PTHR13303">
    <property type="entry name" value="PREFOLDIN SUBUNIT 2"/>
    <property type="match status" value="1"/>
</dbReference>
<keyword evidence="3" id="KW-0143">Chaperone</keyword>
<dbReference type="GO" id="GO:0006457">
    <property type="term" value="P:protein folding"/>
    <property type="evidence" value="ECO:0007669"/>
    <property type="project" value="InterPro"/>
</dbReference>
<dbReference type="FunFam" id="1.10.287.370:FF:000002">
    <property type="entry name" value="Prefoldin subunit 2"/>
    <property type="match status" value="1"/>
</dbReference>
<organism evidence="7 8">
    <name type="scientific">Amphibalanus amphitrite</name>
    <name type="common">Striped barnacle</name>
    <name type="synonym">Balanus amphitrite</name>
    <dbReference type="NCBI Taxonomy" id="1232801"/>
    <lineage>
        <taxon>Eukaryota</taxon>
        <taxon>Metazoa</taxon>
        <taxon>Ecdysozoa</taxon>
        <taxon>Arthropoda</taxon>
        <taxon>Crustacea</taxon>
        <taxon>Multicrustacea</taxon>
        <taxon>Cirripedia</taxon>
        <taxon>Thoracica</taxon>
        <taxon>Thoracicalcarea</taxon>
        <taxon>Balanomorpha</taxon>
        <taxon>Balanoidea</taxon>
        <taxon>Balanidae</taxon>
        <taxon>Amphibalaninae</taxon>
        <taxon>Amphibalanus</taxon>
    </lineage>
</organism>
<dbReference type="GO" id="GO:0016272">
    <property type="term" value="C:prefoldin complex"/>
    <property type="evidence" value="ECO:0007669"/>
    <property type="project" value="InterPro"/>
</dbReference>
<evidence type="ECO:0000313" key="8">
    <source>
        <dbReference type="Proteomes" id="UP000440578"/>
    </source>
</evidence>
<proteinExistence type="inferred from homology"/>